<name>A0A7S0AFW2_9STRA</name>
<dbReference type="SUPFAM" id="SSF53850">
    <property type="entry name" value="Periplasmic binding protein-like II"/>
    <property type="match status" value="1"/>
</dbReference>
<evidence type="ECO:0000256" key="1">
    <source>
        <dbReference type="ARBA" id="ARBA00001916"/>
    </source>
</evidence>
<dbReference type="Gene3D" id="3.40.190.10">
    <property type="entry name" value="Periplasmic binding protein-like II"/>
    <property type="match status" value="2"/>
</dbReference>
<feature type="chain" id="PRO_5030899589" description="hydroxymethylbilane synthase" evidence="6">
    <location>
        <begin position="20"/>
        <end position="352"/>
    </location>
</feature>
<evidence type="ECO:0000256" key="5">
    <source>
        <dbReference type="ARBA" id="ARBA00023244"/>
    </source>
</evidence>
<dbReference type="PANTHER" id="PTHR11557">
    <property type="entry name" value="PORPHOBILINOGEN DEAMINASE"/>
    <property type="match status" value="1"/>
</dbReference>
<dbReference type="GO" id="GO:0006783">
    <property type="term" value="P:heme biosynthetic process"/>
    <property type="evidence" value="ECO:0007669"/>
    <property type="project" value="TreeGrafter"/>
</dbReference>
<comment type="cofactor">
    <cofactor evidence="1">
        <name>dipyrromethane</name>
        <dbReference type="ChEBI" id="CHEBI:60342"/>
    </cofactor>
</comment>
<dbReference type="Gene3D" id="3.30.160.40">
    <property type="entry name" value="Porphobilinogen deaminase, C-terminal domain"/>
    <property type="match status" value="1"/>
</dbReference>
<sequence length="352" mass="37773">MIAVKIVALFLLPTCTTNALSSIRIGTRPSKLAMVQAKKIQQLLHDAIQANDSTSSPIRSEIVPIDAAGDNNSPVAASQDVPLAMKTVDFTGALDDALTDGTIDVAVHSLKDIPPSNRWKDDLVIGSYSEREDPLDVLVSDECSTLAGLPKNARVGSASIRRQAQLLSHRPDVKVVSIRGNVIARLAALERGDVDALILAAAGLERLSRSESNDSISLPYHRIDADDVLPGVGQGIIAAVCRKDDHKTLSLLNFVDNRTSRITAVAERAFLNVVDTMEHEWPGRPPCAAYMSRDDKGYLFRGVLLTPNGTKKVETSLRIPIKCSTSEAFGLGTKAGRELREKAGTSFFVGAG</sequence>
<dbReference type="NCBIfam" id="TIGR00212">
    <property type="entry name" value="hemC"/>
    <property type="match status" value="1"/>
</dbReference>
<evidence type="ECO:0000259" key="7">
    <source>
        <dbReference type="Pfam" id="PF01379"/>
    </source>
</evidence>
<dbReference type="PRINTS" id="PR00151">
    <property type="entry name" value="PORPHBDMNASE"/>
</dbReference>
<dbReference type="SUPFAM" id="SSF54782">
    <property type="entry name" value="Porphobilinogen deaminase (hydroxymethylbilane synthase), C-terminal domain"/>
    <property type="match status" value="1"/>
</dbReference>
<comment type="similarity">
    <text evidence="2">Belongs to the HMBS family.</text>
</comment>
<evidence type="ECO:0000256" key="4">
    <source>
        <dbReference type="ARBA" id="ARBA00022679"/>
    </source>
</evidence>
<dbReference type="EMBL" id="HBEJ01002782">
    <property type="protein sequence ID" value="CAD8361817.1"/>
    <property type="molecule type" value="Transcribed_RNA"/>
</dbReference>
<feature type="signal peptide" evidence="6">
    <location>
        <begin position="1"/>
        <end position="19"/>
    </location>
</feature>
<accession>A0A7S0AFW2</accession>
<protein>
    <recommendedName>
        <fullName evidence="3">hydroxymethylbilane synthase</fullName>
        <ecNumber evidence="3">2.5.1.61</ecNumber>
    </recommendedName>
</protein>
<dbReference type="AlphaFoldDB" id="A0A7S0AFW2"/>
<organism evidence="8">
    <name type="scientific">Minutocellus polymorphus</name>
    <dbReference type="NCBI Taxonomy" id="265543"/>
    <lineage>
        <taxon>Eukaryota</taxon>
        <taxon>Sar</taxon>
        <taxon>Stramenopiles</taxon>
        <taxon>Ochrophyta</taxon>
        <taxon>Bacillariophyta</taxon>
        <taxon>Mediophyceae</taxon>
        <taxon>Cymatosirophycidae</taxon>
        <taxon>Cymatosirales</taxon>
        <taxon>Cymatosiraceae</taxon>
        <taxon>Minutocellus</taxon>
    </lineage>
</organism>
<keyword evidence="6" id="KW-0732">Signal</keyword>
<reference evidence="8" key="1">
    <citation type="submission" date="2021-01" db="EMBL/GenBank/DDBJ databases">
        <authorList>
            <person name="Corre E."/>
            <person name="Pelletier E."/>
            <person name="Niang G."/>
            <person name="Scheremetjew M."/>
            <person name="Finn R."/>
            <person name="Kale V."/>
            <person name="Holt S."/>
            <person name="Cochrane G."/>
            <person name="Meng A."/>
            <person name="Brown T."/>
            <person name="Cohen L."/>
        </authorList>
    </citation>
    <scope>NUCLEOTIDE SEQUENCE</scope>
    <source>
        <strain evidence="8">CCMP3303</strain>
    </source>
</reference>
<dbReference type="GO" id="GO:0005737">
    <property type="term" value="C:cytoplasm"/>
    <property type="evidence" value="ECO:0007669"/>
    <property type="project" value="TreeGrafter"/>
</dbReference>
<dbReference type="GO" id="GO:0004418">
    <property type="term" value="F:hydroxymethylbilane synthase activity"/>
    <property type="evidence" value="ECO:0007669"/>
    <property type="project" value="UniProtKB-EC"/>
</dbReference>
<evidence type="ECO:0000313" key="8">
    <source>
        <dbReference type="EMBL" id="CAD8361817.1"/>
    </source>
</evidence>
<dbReference type="InterPro" id="IPR036803">
    <property type="entry name" value="Porphobilinogen_deaminase_C_sf"/>
</dbReference>
<evidence type="ECO:0000256" key="3">
    <source>
        <dbReference type="ARBA" id="ARBA00012655"/>
    </source>
</evidence>
<dbReference type="EC" id="2.5.1.61" evidence="3"/>
<evidence type="ECO:0000256" key="2">
    <source>
        <dbReference type="ARBA" id="ARBA00005638"/>
    </source>
</evidence>
<proteinExistence type="inferred from homology"/>
<keyword evidence="4" id="KW-0808">Transferase</keyword>
<dbReference type="FunFam" id="3.40.190.10:FF:000005">
    <property type="entry name" value="Porphobilinogen deaminase"/>
    <property type="match status" value="1"/>
</dbReference>
<dbReference type="InterPro" id="IPR022417">
    <property type="entry name" value="Porphobilin_deaminase_N"/>
</dbReference>
<dbReference type="PIRSF" id="PIRSF001438">
    <property type="entry name" value="4pyrrol_synth_OHMeBilane_synth"/>
    <property type="match status" value="1"/>
</dbReference>
<gene>
    <name evidence="8" type="ORF">MPOL1434_LOCUS1616</name>
</gene>
<feature type="domain" description="Porphobilinogen deaminase N-terminal" evidence="7">
    <location>
        <begin position="23"/>
        <end position="248"/>
    </location>
</feature>
<keyword evidence="5" id="KW-0627">Porphyrin biosynthesis</keyword>
<dbReference type="PANTHER" id="PTHR11557:SF0">
    <property type="entry name" value="PORPHOBILINOGEN DEAMINASE"/>
    <property type="match status" value="1"/>
</dbReference>
<evidence type="ECO:0000256" key="6">
    <source>
        <dbReference type="SAM" id="SignalP"/>
    </source>
</evidence>
<dbReference type="Pfam" id="PF01379">
    <property type="entry name" value="Porphobil_deam"/>
    <property type="match status" value="1"/>
</dbReference>
<dbReference type="InterPro" id="IPR000860">
    <property type="entry name" value="HemC"/>
</dbReference>